<evidence type="ECO:0000313" key="2">
    <source>
        <dbReference type="Proteomes" id="UP001153332"/>
    </source>
</evidence>
<evidence type="ECO:0000313" key="1">
    <source>
        <dbReference type="EMBL" id="KAJ8129867.1"/>
    </source>
</evidence>
<comment type="caution">
    <text evidence="1">The sequence shown here is derived from an EMBL/GenBank/DDBJ whole genome shotgun (WGS) entry which is preliminary data.</text>
</comment>
<dbReference type="EMBL" id="JAPUUL010000638">
    <property type="protein sequence ID" value="KAJ8129867.1"/>
    <property type="molecule type" value="Genomic_DNA"/>
</dbReference>
<protein>
    <submittedName>
        <fullName evidence="1">Uncharacterized protein</fullName>
    </submittedName>
</protein>
<organism evidence="1 2">
    <name type="scientific">Lasiodiplodia mahajangana</name>
    <dbReference type="NCBI Taxonomy" id="1108764"/>
    <lineage>
        <taxon>Eukaryota</taxon>
        <taxon>Fungi</taxon>
        <taxon>Dikarya</taxon>
        <taxon>Ascomycota</taxon>
        <taxon>Pezizomycotina</taxon>
        <taxon>Dothideomycetes</taxon>
        <taxon>Dothideomycetes incertae sedis</taxon>
        <taxon>Botryosphaeriales</taxon>
        <taxon>Botryosphaeriaceae</taxon>
        <taxon>Lasiodiplodia</taxon>
    </lineage>
</organism>
<proteinExistence type="predicted"/>
<reference evidence="1" key="1">
    <citation type="submission" date="2022-12" db="EMBL/GenBank/DDBJ databases">
        <title>Genome Sequence of Lasiodiplodia mahajangana.</title>
        <authorList>
            <person name="Buettner E."/>
        </authorList>
    </citation>
    <scope>NUCLEOTIDE SEQUENCE</scope>
    <source>
        <strain evidence="1">VT137</strain>
    </source>
</reference>
<dbReference type="Proteomes" id="UP001153332">
    <property type="component" value="Unassembled WGS sequence"/>
</dbReference>
<sequence length="596" mass="64620">MKAWTNWRALSALVVVGNACLGHTSSYGKETTKCKSIPGTASWPSDETWAHFNQSIGGKLLKPTTPGAVCHPGEPSYNLSQCIVVDSTWYTYDFHQEDPVSNMWQQYNNDTCLIDPTAPCSGRGYPAYVVNATSTVDVKLGIDFARQHNIRVVVKSTGHDYQGRSQAPGALSIWVHHMQDHKLHTSFQPKGCNFTINTTAVTAGGGSQIGALVAELDKINQTVVGGTSKTVSVGGYITGGGHSVLAQLYGMGADQVLQLEVVTPLGDIVTANECQNEDLFWAMRGGGGSTFGVMTSVTLATHPTPKIVAANVVIASLDLDAPFIWEMVGYLLSQFPYLDFHGISGYSVLSQNYTVPNGNGTLNIAGLAGEFLMFNIQNVEDMQAIWDPIIAHVGATWPTTITIVDLAPYPSFASWLDVYYDQNPAGYDGYVGSHLLDAKSLTSNSTAVGQAFKAFDGEAFLVSGNGTRNAKPRGGSTSVNPSWRKTVVHATNGLEFAPLNAAARREALTNINAMTKPLRQLAPNMGAYINENNPGEPNWQYTFWGGNYERLFKIKRAVDPNDVLWCHPCVGNERWELRGYQLCPVRDGGNHMELNP</sequence>
<name>A0ACC2JRH6_9PEZI</name>
<keyword evidence="2" id="KW-1185">Reference proteome</keyword>
<gene>
    <name evidence="1" type="ORF">O1611_g3761</name>
</gene>
<accession>A0ACC2JRH6</accession>